<dbReference type="GO" id="GO:0005737">
    <property type="term" value="C:cytoplasm"/>
    <property type="evidence" value="ECO:0007669"/>
    <property type="project" value="TreeGrafter"/>
</dbReference>
<dbReference type="GO" id="GO:0004494">
    <property type="term" value="F:methylmalonyl-CoA mutase activity"/>
    <property type="evidence" value="ECO:0007669"/>
    <property type="project" value="UniProtKB-EC"/>
</dbReference>
<dbReference type="PANTHER" id="PTHR48101:SF4">
    <property type="entry name" value="METHYLMALONYL-COA MUTASE, MITOCHONDRIAL"/>
    <property type="match status" value="1"/>
</dbReference>
<dbReference type="GO" id="GO:0046872">
    <property type="term" value="F:metal ion binding"/>
    <property type="evidence" value="ECO:0007669"/>
    <property type="project" value="UniProtKB-KW"/>
</dbReference>
<dbReference type="RefSeq" id="WP_060848718.1">
    <property type="nucleotide sequence ID" value="NZ_AP014704.1"/>
</dbReference>
<dbReference type="PATRIC" id="fig|270351.10.peg.4751"/>
<dbReference type="EC" id="5.4.99.2" evidence="4"/>
<comment type="pathway">
    <text evidence="2">Metabolic intermediate metabolism; propanoyl-CoA degradation; succinyl-CoA from propanoyl-CoA: step 3/3.</text>
</comment>
<name>A0A0C6FL78_9HYPH</name>
<dbReference type="EMBL" id="AP014704">
    <property type="protein sequence ID" value="BAQ47857.1"/>
    <property type="molecule type" value="Genomic_DNA"/>
</dbReference>
<feature type="domain" description="B12-binding" evidence="10">
    <location>
        <begin position="582"/>
        <end position="714"/>
    </location>
</feature>
<evidence type="ECO:0000256" key="9">
    <source>
        <dbReference type="ARBA" id="ARBA00072363"/>
    </source>
</evidence>
<dbReference type="NCBIfam" id="TIGR00641">
    <property type="entry name" value="acid_CoA_mut_N"/>
    <property type="match status" value="1"/>
</dbReference>
<dbReference type="CDD" id="cd03679">
    <property type="entry name" value="MM_CoA_mutase_alpha_like"/>
    <property type="match status" value="1"/>
</dbReference>
<evidence type="ECO:0000256" key="7">
    <source>
        <dbReference type="ARBA" id="ARBA00023235"/>
    </source>
</evidence>
<dbReference type="Proteomes" id="UP000061432">
    <property type="component" value="Chromosome"/>
</dbReference>
<comment type="similarity">
    <text evidence="3">Belongs to the methylmalonyl-CoA mutase family.</text>
</comment>
<evidence type="ECO:0000259" key="10">
    <source>
        <dbReference type="PROSITE" id="PS51332"/>
    </source>
</evidence>
<dbReference type="FunFam" id="3.40.50.280:FF:000002">
    <property type="entry name" value="Methylmalonyl-CoA mutase, mitochondrial"/>
    <property type="match status" value="1"/>
</dbReference>
<dbReference type="SUPFAM" id="SSF51703">
    <property type="entry name" value="Cobalamin (vitamin B12)-dependent enzymes"/>
    <property type="match status" value="1"/>
</dbReference>
<dbReference type="GO" id="GO:0031419">
    <property type="term" value="F:cobalamin binding"/>
    <property type="evidence" value="ECO:0007669"/>
    <property type="project" value="UniProtKB-KW"/>
</dbReference>
<evidence type="ECO:0000313" key="12">
    <source>
        <dbReference type="Proteomes" id="UP000061432"/>
    </source>
</evidence>
<dbReference type="Pfam" id="PF01642">
    <property type="entry name" value="MM_CoA_mutase"/>
    <property type="match status" value="1"/>
</dbReference>
<gene>
    <name evidence="11" type="primary">mcmA</name>
    <name evidence="11" type="ORF">Maq22A_c24700</name>
</gene>
<dbReference type="CDD" id="cd02071">
    <property type="entry name" value="MM_CoA_mut_B12_BD"/>
    <property type="match status" value="1"/>
</dbReference>
<accession>A0A0C6FL78</accession>
<evidence type="ECO:0000256" key="4">
    <source>
        <dbReference type="ARBA" id="ARBA00012398"/>
    </source>
</evidence>
<organism evidence="11 12">
    <name type="scientific">Methylobacterium aquaticum</name>
    <dbReference type="NCBI Taxonomy" id="270351"/>
    <lineage>
        <taxon>Bacteria</taxon>
        <taxon>Pseudomonadati</taxon>
        <taxon>Pseudomonadota</taxon>
        <taxon>Alphaproteobacteria</taxon>
        <taxon>Hyphomicrobiales</taxon>
        <taxon>Methylobacteriaceae</taxon>
        <taxon>Methylobacterium</taxon>
    </lineage>
</organism>
<dbReference type="NCBIfam" id="TIGR00640">
    <property type="entry name" value="acid_CoA_mut_C"/>
    <property type="match status" value="1"/>
</dbReference>
<keyword evidence="5" id="KW-0846">Cobalamin</keyword>
<dbReference type="AlphaFoldDB" id="A0A0C6FL78"/>
<dbReference type="Pfam" id="PF02310">
    <property type="entry name" value="B12-binding"/>
    <property type="match status" value="1"/>
</dbReference>
<dbReference type="InterPro" id="IPR006098">
    <property type="entry name" value="MMCoA_mutase_a_cat"/>
</dbReference>
<dbReference type="InterPro" id="IPR006099">
    <property type="entry name" value="MeMalonylCoA_mutase_a/b_cat"/>
</dbReference>
<keyword evidence="6" id="KW-0479">Metal-binding</keyword>
<dbReference type="SUPFAM" id="SSF52242">
    <property type="entry name" value="Cobalamin (vitamin B12)-binding domain"/>
    <property type="match status" value="1"/>
</dbReference>
<dbReference type="InterPro" id="IPR006158">
    <property type="entry name" value="Cobalamin-bd"/>
</dbReference>
<protein>
    <recommendedName>
        <fullName evidence="9">Methylmalonyl-CoA mutase</fullName>
        <ecNumber evidence="4">5.4.99.2</ecNumber>
    </recommendedName>
</protein>
<evidence type="ECO:0000256" key="1">
    <source>
        <dbReference type="ARBA" id="ARBA00001922"/>
    </source>
</evidence>
<keyword evidence="8" id="KW-0170">Cobalt</keyword>
<dbReference type="KEGG" id="maqu:Maq22A_c24700"/>
<comment type="cofactor">
    <cofactor evidence="1">
        <name>adenosylcob(III)alamin</name>
        <dbReference type="ChEBI" id="CHEBI:18408"/>
    </cofactor>
</comment>
<evidence type="ECO:0000256" key="8">
    <source>
        <dbReference type="ARBA" id="ARBA00023285"/>
    </source>
</evidence>
<sequence length="720" mass="77231">MTRIPDFSEIAFAPAAAASAAASVAEPWMTPEGIPVKAAYGPQDREGLDLAGSYPGIAPFLRGPYPTMYATQPWTIRQYAGFSTAEDSNAFYRRNLAAGQKGLSVAFDLATHRGYDSDHPRVSGDVGMAGVAIDSIYDMRTLFSGIPLDEMTVSMTMNGAVLPVLALYIVAAEEQGVAPEKLAGTIQNDILKEFMVRNTYIYPPAGSMRIISDIFAYTSANMPKFNSISISGYHMQEAGATQDLELAYTLADGVEYIRAGLAAGLDIDKFAPRLSFFWAIGMNFFMEVAKMRAARLLWASLVKDFSPKSDKSLALRTHSQTSGWSLTAQDVFNNVTRTCVEAMAATQGGTQSLHTNALDEALALPTDFSARIARNTQLFLQQESGTTRIIDPWGGSYYVERLTQDLVARASAHIREVEALGGMAKAIEAGIPKLRIEEAAARTQARIDSGQQVIVGVNRFKPDGDRAIDLLRVDNGNVRTLQIDKLKRLRGERDAQAVEARLAALTEAAKGSGNLLALAVEAARAKATVGEISEALERAWGRHRAEIRAISGVYKREMGGMSAAVERVRGLVEAFEESDGRRPRILVAKMGQDGHDRGQKVIASAFADLGFDVDIGPLFATPEEAARQAVENDVHIVGVSSLAAGHLTLVPELKRALDEAGRPDVMIVVGGVIPPGDFAALRQAGASAIFPPGTVIAEAAAELIAELNGRLGYAPRAAAE</sequence>
<evidence type="ECO:0000256" key="2">
    <source>
        <dbReference type="ARBA" id="ARBA00005146"/>
    </source>
</evidence>
<dbReference type="FunFam" id="3.20.20.240:FF:000001">
    <property type="entry name" value="Probable methylmalonyl-coa mutase"/>
    <property type="match status" value="1"/>
</dbReference>
<dbReference type="InterPro" id="IPR006159">
    <property type="entry name" value="Acid_CoA_mut_C"/>
</dbReference>
<dbReference type="PROSITE" id="PS00544">
    <property type="entry name" value="METMALONYL_COA_MUTASE"/>
    <property type="match status" value="1"/>
</dbReference>
<dbReference type="Gene3D" id="3.40.50.280">
    <property type="entry name" value="Cobalamin-binding domain"/>
    <property type="match status" value="1"/>
</dbReference>
<evidence type="ECO:0000313" key="11">
    <source>
        <dbReference type="EMBL" id="BAQ47857.1"/>
    </source>
</evidence>
<dbReference type="PANTHER" id="PTHR48101">
    <property type="entry name" value="METHYLMALONYL-COA MUTASE, MITOCHONDRIAL-RELATED"/>
    <property type="match status" value="1"/>
</dbReference>
<evidence type="ECO:0000256" key="5">
    <source>
        <dbReference type="ARBA" id="ARBA00022628"/>
    </source>
</evidence>
<dbReference type="Gene3D" id="3.20.20.240">
    <property type="entry name" value="Methylmalonyl-CoA mutase"/>
    <property type="match status" value="1"/>
</dbReference>
<dbReference type="InterPro" id="IPR036724">
    <property type="entry name" value="Cobalamin-bd_sf"/>
</dbReference>
<dbReference type="PROSITE" id="PS51332">
    <property type="entry name" value="B12_BINDING"/>
    <property type="match status" value="1"/>
</dbReference>
<reference evidence="12" key="2">
    <citation type="submission" date="2015-01" db="EMBL/GenBank/DDBJ databases">
        <title>Complete genome sequence of Methylobacterium aquaticum strain 22A.</title>
        <authorList>
            <person name="Tani A."/>
            <person name="Ogura Y."/>
            <person name="Hayashi T."/>
        </authorList>
    </citation>
    <scope>NUCLEOTIDE SEQUENCE [LARGE SCALE GENOMIC DNA]</scope>
    <source>
        <strain evidence="12">MA-22A</strain>
    </source>
</reference>
<keyword evidence="7 11" id="KW-0413">Isomerase</keyword>
<dbReference type="InterPro" id="IPR016176">
    <property type="entry name" value="Cbl-dep_enz_cat"/>
</dbReference>
<dbReference type="InterPro" id="IPR058549">
    <property type="entry name" value="MeMalonylCoA_mutase_a/b_site"/>
</dbReference>
<reference evidence="11 12" key="1">
    <citation type="journal article" date="2015" name="Genome Announc.">
        <title>Complete Genome Sequence of Methylobacterium aquaticum Strain 22A, Isolated from Racomitrium japonicum Moss.</title>
        <authorList>
            <person name="Tani A."/>
            <person name="Ogura Y."/>
            <person name="Hayashi T."/>
            <person name="Kimbara K."/>
        </authorList>
    </citation>
    <scope>NUCLEOTIDE SEQUENCE [LARGE SCALE GENOMIC DNA]</scope>
    <source>
        <strain evidence="11 12">MA-22A</strain>
    </source>
</reference>
<dbReference type="OrthoDB" id="9762378at2"/>
<dbReference type="STRING" id="270351.Maq22A_c24700"/>
<dbReference type="NCBIfam" id="NF006944">
    <property type="entry name" value="PRK09426.1"/>
    <property type="match status" value="1"/>
</dbReference>
<evidence type="ECO:0000256" key="3">
    <source>
        <dbReference type="ARBA" id="ARBA00008465"/>
    </source>
</evidence>
<dbReference type="GO" id="GO:0019678">
    <property type="term" value="P:propionate metabolic process, methylmalonyl pathway"/>
    <property type="evidence" value="ECO:0007669"/>
    <property type="project" value="TreeGrafter"/>
</dbReference>
<evidence type="ECO:0000256" key="6">
    <source>
        <dbReference type="ARBA" id="ARBA00022723"/>
    </source>
</evidence>
<proteinExistence type="inferred from homology"/>